<accession>A0AAV5MKU3</accession>
<evidence type="ECO:0000313" key="1">
    <source>
        <dbReference type="EMBL" id="GKV49406.1"/>
    </source>
</evidence>
<comment type="caution">
    <text evidence="1">The sequence shown here is derived from an EMBL/GenBank/DDBJ whole genome shotgun (WGS) entry which is preliminary data.</text>
</comment>
<reference evidence="1 2" key="1">
    <citation type="journal article" date="2021" name="Commun. Biol.">
        <title>The genome of Shorea leprosula (Dipterocarpaceae) highlights the ecological relevance of drought in aseasonal tropical rainforests.</title>
        <authorList>
            <person name="Ng K.K.S."/>
            <person name="Kobayashi M.J."/>
            <person name="Fawcett J.A."/>
            <person name="Hatakeyama M."/>
            <person name="Paape T."/>
            <person name="Ng C.H."/>
            <person name="Ang C.C."/>
            <person name="Tnah L.H."/>
            <person name="Lee C.T."/>
            <person name="Nishiyama T."/>
            <person name="Sese J."/>
            <person name="O'Brien M.J."/>
            <person name="Copetti D."/>
            <person name="Mohd Noor M.I."/>
            <person name="Ong R.C."/>
            <person name="Putra M."/>
            <person name="Sireger I.Z."/>
            <person name="Indrioko S."/>
            <person name="Kosugi Y."/>
            <person name="Izuno A."/>
            <person name="Isagi Y."/>
            <person name="Lee S.L."/>
            <person name="Shimizu K.K."/>
        </authorList>
    </citation>
    <scope>NUCLEOTIDE SEQUENCE [LARGE SCALE GENOMIC DNA]</scope>
    <source>
        <strain evidence="1">214</strain>
    </source>
</reference>
<proteinExistence type="predicted"/>
<protein>
    <submittedName>
        <fullName evidence="1">Uncharacterized protein</fullName>
    </submittedName>
</protein>
<sequence>MNKIMPRSALKMYTDGGLGLCISGGVSGNMNRSFRSLPANPFECIFNRFFGLVSRAVLWSILDSLMAFSFWGRCTAVTGSLTSRACKMNSCFIK</sequence>
<evidence type="ECO:0000313" key="2">
    <source>
        <dbReference type="Proteomes" id="UP001054252"/>
    </source>
</evidence>
<gene>
    <name evidence="1" type="ORF">SLEP1_g56156</name>
</gene>
<name>A0AAV5MKU3_9ROSI</name>
<keyword evidence="2" id="KW-1185">Reference proteome</keyword>
<dbReference type="EMBL" id="BPVZ01000298">
    <property type="protein sequence ID" value="GKV49406.1"/>
    <property type="molecule type" value="Genomic_DNA"/>
</dbReference>
<dbReference type="AlphaFoldDB" id="A0AAV5MKU3"/>
<organism evidence="1 2">
    <name type="scientific">Rubroshorea leprosula</name>
    <dbReference type="NCBI Taxonomy" id="152421"/>
    <lineage>
        <taxon>Eukaryota</taxon>
        <taxon>Viridiplantae</taxon>
        <taxon>Streptophyta</taxon>
        <taxon>Embryophyta</taxon>
        <taxon>Tracheophyta</taxon>
        <taxon>Spermatophyta</taxon>
        <taxon>Magnoliopsida</taxon>
        <taxon>eudicotyledons</taxon>
        <taxon>Gunneridae</taxon>
        <taxon>Pentapetalae</taxon>
        <taxon>rosids</taxon>
        <taxon>malvids</taxon>
        <taxon>Malvales</taxon>
        <taxon>Dipterocarpaceae</taxon>
        <taxon>Rubroshorea</taxon>
    </lineage>
</organism>
<dbReference type="Proteomes" id="UP001054252">
    <property type="component" value="Unassembled WGS sequence"/>
</dbReference>